<dbReference type="PANTHER" id="PTHR12263:SF0">
    <property type="entry name" value="V-TYPE PROTON ATPASE SUBUNIT"/>
    <property type="match status" value="1"/>
</dbReference>
<keyword evidence="11" id="KW-1185">Reference proteome</keyword>
<dbReference type="OrthoDB" id="1508846at2759"/>
<keyword evidence="3" id="KW-0813">Transport</keyword>
<keyword evidence="5" id="KW-0375">Hydrogen ion transport</keyword>
<evidence type="ECO:0000256" key="9">
    <source>
        <dbReference type="SAM" id="Phobius"/>
    </source>
</evidence>
<dbReference type="GO" id="GO:0046961">
    <property type="term" value="F:proton-transporting ATPase activity, rotational mechanism"/>
    <property type="evidence" value="ECO:0007669"/>
    <property type="project" value="InterPro"/>
</dbReference>
<evidence type="ECO:0008006" key="12">
    <source>
        <dbReference type="Google" id="ProtNLM"/>
    </source>
</evidence>
<evidence type="ECO:0000256" key="3">
    <source>
        <dbReference type="ARBA" id="ARBA00022448"/>
    </source>
</evidence>
<dbReference type="Proteomes" id="UP000249218">
    <property type="component" value="Unassembled WGS sequence"/>
</dbReference>
<sequence>MGASFVPITVFTLLWGIVGIVCPFFAPKGPNRGIIQVVLMLTAATCWLFWLCAYMAQMNPLIGPRLNNETLIWMSRTWRDGMTIRHDWKEIRPFKIFITVVIHSLS</sequence>
<evidence type="ECO:0000256" key="7">
    <source>
        <dbReference type="ARBA" id="ARBA00023065"/>
    </source>
</evidence>
<evidence type="ECO:0000256" key="6">
    <source>
        <dbReference type="ARBA" id="ARBA00022989"/>
    </source>
</evidence>
<dbReference type="GO" id="GO:0033181">
    <property type="term" value="C:plasma membrane proton-transporting V-type ATPase complex"/>
    <property type="evidence" value="ECO:0007669"/>
    <property type="project" value="TreeGrafter"/>
</dbReference>
<evidence type="ECO:0000256" key="4">
    <source>
        <dbReference type="ARBA" id="ARBA00022692"/>
    </source>
</evidence>
<evidence type="ECO:0000256" key="2">
    <source>
        <dbReference type="ARBA" id="ARBA00008328"/>
    </source>
</evidence>
<feature type="transmembrane region" description="Helical" evidence="9">
    <location>
        <begin position="33"/>
        <end position="56"/>
    </location>
</feature>
<evidence type="ECO:0000256" key="8">
    <source>
        <dbReference type="ARBA" id="ARBA00023136"/>
    </source>
</evidence>
<keyword evidence="7" id="KW-0406">Ion transport</keyword>
<comment type="subcellular location">
    <subcellularLocation>
        <location evidence="1">Endomembrane system</location>
        <topology evidence="1">Multi-pass membrane protein</topology>
    </subcellularLocation>
</comment>
<feature type="transmembrane region" description="Helical" evidence="9">
    <location>
        <begin position="6"/>
        <end position="26"/>
    </location>
</feature>
<comment type="similarity">
    <text evidence="2">Belongs to the V-ATPase e1/e2 subunit family.</text>
</comment>
<name>A0A2W1BHB9_HELAM</name>
<proteinExistence type="inferred from homology"/>
<organism evidence="10 11">
    <name type="scientific">Helicoverpa armigera</name>
    <name type="common">Cotton bollworm</name>
    <name type="synonym">Heliothis armigera</name>
    <dbReference type="NCBI Taxonomy" id="29058"/>
    <lineage>
        <taxon>Eukaryota</taxon>
        <taxon>Metazoa</taxon>
        <taxon>Ecdysozoa</taxon>
        <taxon>Arthropoda</taxon>
        <taxon>Hexapoda</taxon>
        <taxon>Insecta</taxon>
        <taxon>Pterygota</taxon>
        <taxon>Neoptera</taxon>
        <taxon>Endopterygota</taxon>
        <taxon>Lepidoptera</taxon>
        <taxon>Glossata</taxon>
        <taxon>Ditrysia</taxon>
        <taxon>Noctuoidea</taxon>
        <taxon>Noctuidae</taxon>
        <taxon>Heliothinae</taxon>
        <taxon>Helicoverpa</taxon>
    </lineage>
</organism>
<accession>A0A2W1BHB9</accession>
<dbReference type="EMBL" id="KZ150209">
    <property type="protein sequence ID" value="PZC72216.1"/>
    <property type="molecule type" value="Genomic_DNA"/>
</dbReference>
<gene>
    <name evidence="10" type="primary">HaOG211741</name>
    <name evidence="10" type="ORF">B5X24_HaOG211741</name>
</gene>
<dbReference type="AlphaFoldDB" id="A0A2W1BHB9"/>
<keyword evidence="4 9" id="KW-0812">Transmembrane</keyword>
<dbReference type="GO" id="GO:0033179">
    <property type="term" value="C:proton-transporting V-type ATPase, V0 domain"/>
    <property type="evidence" value="ECO:0007669"/>
    <property type="project" value="InterPro"/>
</dbReference>
<dbReference type="InterPro" id="IPR008389">
    <property type="entry name" value="ATPase_V0-cplx_e1/e2_su"/>
</dbReference>
<reference evidence="10 11" key="1">
    <citation type="journal article" date="2017" name="BMC Biol.">
        <title>Genomic innovations, transcriptional plasticity and gene loss underlying the evolution and divergence of two highly polyphagous and invasive Helicoverpa pest species.</title>
        <authorList>
            <person name="Pearce S.L."/>
            <person name="Clarke D.F."/>
            <person name="East P.D."/>
            <person name="Elfekih S."/>
            <person name="Gordon K.H."/>
            <person name="Jermiin L.S."/>
            <person name="McGaughran A."/>
            <person name="Oakeshott J.G."/>
            <person name="Papanikolaou A."/>
            <person name="Perera O.P."/>
            <person name="Rane R.V."/>
            <person name="Richards S."/>
            <person name="Tay W.T."/>
            <person name="Walsh T.K."/>
            <person name="Anderson A."/>
            <person name="Anderson C.J."/>
            <person name="Asgari S."/>
            <person name="Board P.G."/>
            <person name="Bretschneider A."/>
            <person name="Campbell P.M."/>
            <person name="Chertemps T."/>
            <person name="Christeller J.T."/>
            <person name="Coppin C.W."/>
            <person name="Downes S.J."/>
            <person name="Duan G."/>
            <person name="Farnsworth C.A."/>
            <person name="Good R.T."/>
            <person name="Han L.B."/>
            <person name="Han Y.C."/>
            <person name="Hatje K."/>
            <person name="Horne I."/>
            <person name="Huang Y.P."/>
            <person name="Hughes D.S."/>
            <person name="Jacquin-Joly E."/>
            <person name="James W."/>
            <person name="Jhangiani S."/>
            <person name="Kollmar M."/>
            <person name="Kuwar S.S."/>
            <person name="Li S."/>
            <person name="Liu N.Y."/>
            <person name="Maibeche M.T."/>
            <person name="Miller J.R."/>
            <person name="Montagne N."/>
            <person name="Perry T."/>
            <person name="Qu J."/>
            <person name="Song S.V."/>
            <person name="Sutton G.G."/>
            <person name="Vogel H."/>
            <person name="Walenz B.P."/>
            <person name="Xu W."/>
            <person name="Zhang H.J."/>
            <person name="Zou Z."/>
            <person name="Batterham P."/>
            <person name="Edwards O.R."/>
            <person name="Feyereisen R."/>
            <person name="Gibbs R.A."/>
            <person name="Heckel D.G."/>
            <person name="McGrath A."/>
            <person name="Robin C."/>
            <person name="Scherer S.E."/>
            <person name="Worley K.C."/>
            <person name="Wu Y.D."/>
        </authorList>
    </citation>
    <scope>NUCLEOTIDE SEQUENCE [LARGE SCALE GENOMIC DNA]</scope>
    <source>
        <strain evidence="10">Harm_GR_Male_#8</strain>
        <tissue evidence="10">Whole organism</tissue>
    </source>
</reference>
<keyword evidence="6 9" id="KW-1133">Transmembrane helix</keyword>
<evidence type="ECO:0000256" key="1">
    <source>
        <dbReference type="ARBA" id="ARBA00004127"/>
    </source>
</evidence>
<protein>
    <recommendedName>
        <fullName evidence="12">V-type proton ATPase subunit</fullName>
    </recommendedName>
</protein>
<evidence type="ECO:0000313" key="11">
    <source>
        <dbReference type="Proteomes" id="UP000249218"/>
    </source>
</evidence>
<dbReference type="Pfam" id="PF05493">
    <property type="entry name" value="ATP_synt_H"/>
    <property type="match status" value="1"/>
</dbReference>
<dbReference type="GO" id="GO:0012505">
    <property type="term" value="C:endomembrane system"/>
    <property type="evidence" value="ECO:0007669"/>
    <property type="project" value="UniProtKB-SubCell"/>
</dbReference>
<evidence type="ECO:0000313" key="10">
    <source>
        <dbReference type="EMBL" id="PZC72216.1"/>
    </source>
</evidence>
<keyword evidence="8 9" id="KW-0472">Membrane</keyword>
<dbReference type="PANTHER" id="PTHR12263">
    <property type="entry name" value="VACUOLAR ATP SYNTHASE SUBUNIT H"/>
    <property type="match status" value="1"/>
</dbReference>
<evidence type="ECO:0000256" key="5">
    <source>
        <dbReference type="ARBA" id="ARBA00022781"/>
    </source>
</evidence>